<organism evidence="1 2">
    <name type="scientific">Caulobacter phage CcrPW</name>
    <dbReference type="NCBI Taxonomy" id="2283271"/>
    <lineage>
        <taxon>Viruses</taxon>
        <taxon>Duplodnaviria</taxon>
        <taxon>Heunggongvirae</taxon>
        <taxon>Uroviricota</taxon>
        <taxon>Caudoviricetes</taxon>
        <taxon>Jeanschmidtviridae</taxon>
        <taxon>Colossusvirus</taxon>
        <taxon>Colossusvirus PW</taxon>
    </lineage>
</organism>
<accession>A0A385ED94</accession>
<reference evidence="1 2" key="2">
    <citation type="submission" date="2018-09" db="EMBL/GenBank/DDBJ databases">
        <title>Giant CbK-like Caulobacter bacteriophages have genetically divergent genomes.</title>
        <authorList>
            <person name="Wilson K."/>
            <person name="Ely B."/>
        </authorList>
    </citation>
    <scope>NUCLEOTIDE SEQUENCE [LARGE SCALE GENOMIC DNA]</scope>
</reference>
<evidence type="ECO:0000313" key="2">
    <source>
        <dbReference type="Proteomes" id="UP000259026"/>
    </source>
</evidence>
<proteinExistence type="predicted"/>
<keyword evidence="2" id="KW-1185">Reference proteome</keyword>
<protein>
    <submittedName>
        <fullName evidence="1">Uncharacterized protein</fullName>
    </submittedName>
</protein>
<sequence>MTFYQREQEVDSEDDGIVRYSAEEAARHEVQKSALHMSVTISRLIGKLHERGLLNNPDIVDVLGATWTTDPREVTLVETGEYSFFP</sequence>
<dbReference type="Proteomes" id="UP000259026">
    <property type="component" value="Segment"/>
</dbReference>
<evidence type="ECO:0000313" key="1">
    <source>
        <dbReference type="EMBL" id="AXQ68975.1"/>
    </source>
</evidence>
<dbReference type="EMBL" id="MH588545">
    <property type="protein sequence ID" value="AXQ68975.1"/>
    <property type="molecule type" value="Genomic_DNA"/>
</dbReference>
<reference evidence="2" key="1">
    <citation type="submission" date="2018-07" db="EMBL/GenBank/DDBJ databases">
        <title>Giant CbK-like Caulobacter bacteriophages have genetically divergent genomes.</title>
        <authorList>
            <person name="Wilson K.M."/>
            <person name="Ely B."/>
        </authorList>
    </citation>
    <scope>NUCLEOTIDE SEQUENCE [LARGE SCALE GENOMIC DNA]</scope>
</reference>
<gene>
    <name evidence="1" type="ORF">CcrPW_gp436c</name>
</gene>
<name>A0A385ED94_9CAUD</name>